<evidence type="ECO:0000256" key="9">
    <source>
        <dbReference type="NCBIfam" id="TIGR00751"/>
    </source>
</evidence>
<evidence type="ECO:0000256" key="5">
    <source>
        <dbReference type="ARBA" id="ARBA00022692"/>
    </source>
</evidence>
<dbReference type="HAMAP" id="MF_01937">
    <property type="entry name" value="MenA_1"/>
    <property type="match status" value="1"/>
</dbReference>
<dbReference type="RefSeq" id="WP_123662836.1">
    <property type="nucleotide sequence ID" value="NZ_RJKE01000001.1"/>
</dbReference>
<organism evidence="10 11">
    <name type="scientific">Actinocorallia herbida</name>
    <dbReference type="NCBI Taxonomy" id="58109"/>
    <lineage>
        <taxon>Bacteria</taxon>
        <taxon>Bacillati</taxon>
        <taxon>Actinomycetota</taxon>
        <taxon>Actinomycetes</taxon>
        <taxon>Streptosporangiales</taxon>
        <taxon>Thermomonosporaceae</taxon>
        <taxon>Actinocorallia</taxon>
    </lineage>
</organism>
<dbReference type="AlphaFoldDB" id="A0A3N1CR06"/>
<sequence length="285" mass="29488">MNLWIAGARPRTLPSAVVPVAVGTGLAIGEGHFVWWRAALALLVSLALQVGVNYANDYSDGVKGTDADRVGPLRLTGSGAKPAAHVLAAALLSFAVGGIAGLVLVAVTSWWLLLVGAAAIAAAWFYTGGSRPYGYRALGELSVFVFFGLVAVVGTVYVQLEYVPWTAWAAAIPVGLLSCAVLVVNNVRDLDTDAMTGKRTLAVVLGDTMSRVLFALCLSVPYIFVIGLGAARPWALIALLSAPLTLAPSRRVLQGAQGAELVEVLGEAGKVQLVFGVLLAVGLAL</sequence>
<reference evidence="10 11" key="1">
    <citation type="submission" date="2018-11" db="EMBL/GenBank/DDBJ databases">
        <title>Sequencing the genomes of 1000 actinobacteria strains.</title>
        <authorList>
            <person name="Klenk H.-P."/>
        </authorList>
    </citation>
    <scope>NUCLEOTIDE SEQUENCE [LARGE SCALE GENOMIC DNA]</scope>
    <source>
        <strain evidence="10 11">DSM 44254</strain>
    </source>
</reference>
<proteinExistence type="inferred from homology"/>
<evidence type="ECO:0000256" key="4">
    <source>
        <dbReference type="ARBA" id="ARBA00022679"/>
    </source>
</evidence>
<feature type="transmembrane region" description="Helical" evidence="8">
    <location>
        <begin position="83"/>
        <end position="104"/>
    </location>
</feature>
<evidence type="ECO:0000256" key="3">
    <source>
        <dbReference type="ARBA" id="ARBA00022475"/>
    </source>
</evidence>
<comment type="subcellular location">
    <subcellularLocation>
        <location evidence="8">Cell membrane</location>
        <topology evidence="8">Multi-pass membrane protein</topology>
    </subcellularLocation>
    <subcellularLocation>
        <location evidence="1">Membrane</location>
        <topology evidence="1">Multi-pass membrane protein</topology>
    </subcellularLocation>
</comment>
<comment type="caution">
    <text evidence="10">The sequence shown here is derived from an EMBL/GenBank/DDBJ whole genome shotgun (WGS) entry which is preliminary data.</text>
</comment>
<comment type="pathway">
    <text evidence="8">Quinol/quinone metabolism; menaquinone biosynthesis; menaquinol from 1,4-dihydroxy-2-naphthoate: step 1/2.</text>
</comment>
<dbReference type="Pfam" id="PF01040">
    <property type="entry name" value="UbiA"/>
    <property type="match status" value="1"/>
</dbReference>
<feature type="transmembrane region" description="Helical" evidence="8">
    <location>
        <begin position="35"/>
        <end position="55"/>
    </location>
</feature>
<dbReference type="NCBIfam" id="NF004751">
    <property type="entry name" value="PRK06080.1-3"/>
    <property type="match status" value="1"/>
</dbReference>
<dbReference type="GO" id="GO:0009234">
    <property type="term" value="P:menaquinone biosynthetic process"/>
    <property type="evidence" value="ECO:0007669"/>
    <property type="project" value="UniProtKB-UniRule"/>
</dbReference>
<dbReference type="GO" id="GO:0042371">
    <property type="term" value="P:vitamin K biosynthetic process"/>
    <property type="evidence" value="ECO:0007669"/>
    <property type="project" value="TreeGrafter"/>
</dbReference>
<feature type="transmembrane region" description="Helical" evidence="8">
    <location>
        <begin position="141"/>
        <end position="160"/>
    </location>
</feature>
<evidence type="ECO:0000313" key="10">
    <source>
        <dbReference type="EMBL" id="ROO83574.1"/>
    </source>
</evidence>
<dbReference type="EMBL" id="RJKE01000001">
    <property type="protein sequence ID" value="ROO83574.1"/>
    <property type="molecule type" value="Genomic_DNA"/>
</dbReference>
<dbReference type="InterPro" id="IPR004657">
    <property type="entry name" value="MenA"/>
</dbReference>
<dbReference type="InterPro" id="IPR044878">
    <property type="entry name" value="UbiA_sf"/>
</dbReference>
<dbReference type="UniPathway" id="UPA00079">
    <property type="reaction ID" value="UER00168"/>
</dbReference>
<feature type="transmembrane region" description="Helical" evidence="8">
    <location>
        <begin position="166"/>
        <end position="188"/>
    </location>
</feature>
<dbReference type="EC" id="2.5.1.74" evidence="8 9"/>
<keyword evidence="11" id="KW-1185">Reference proteome</keyword>
<evidence type="ECO:0000256" key="1">
    <source>
        <dbReference type="ARBA" id="ARBA00004141"/>
    </source>
</evidence>
<name>A0A3N1CR06_9ACTN</name>
<feature type="transmembrane region" description="Helical" evidence="8">
    <location>
        <begin position="200"/>
        <end position="224"/>
    </location>
</feature>
<evidence type="ECO:0000256" key="8">
    <source>
        <dbReference type="HAMAP-Rule" id="MF_01937"/>
    </source>
</evidence>
<dbReference type="InterPro" id="IPR000537">
    <property type="entry name" value="UbiA_prenyltransferase"/>
</dbReference>
<dbReference type="PIRSF" id="PIRSF005355">
    <property type="entry name" value="UBIAD1"/>
    <property type="match status" value="1"/>
</dbReference>
<protein>
    <recommendedName>
        <fullName evidence="8 9">1,4-dihydroxy-2-naphthoate octaprenyltransferase</fullName>
        <shortName evidence="8">DHNA-octaprenyltransferase</shortName>
        <ecNumber evidence="8 9">2.5.1.74</ecNumber>
    </recommendedName>
</protein>
<dbReference type="GO" id="GO:0005886">
    <property type="term" value="C:plasma membrane"/>
    <property type="evidence" value="ECO:0007669"/>
    <property type="project" value="UniProtKB-SubCell"/>
</dbReference>
<evidence type="ECO:0000256" key="6">
    <source>
        <dbReference type="ARBA" id="ARBA00022989"/>
    </source>
</evidence>
<keyword evidence="3 8" id="KW-1003">Cell membrane</keyword>
<keyword evidence="7 8" id="KW-0472">Membrane</keyword>
<evidence type="ECO:0000313" key="11">
    <source>
        <dbReference type="Proteomes" id="UP000272400"/>
    </source>
</evidence>
<evidence type="ECO:0000256" key="7">
    <source>
        <dbReference type="ARBA" id="ARBA00023136"/>
    </source>
</evidence>
<keyword evidence="6 8" id="KW-1133">Transmembrane helix</keyword>
<dbReference type="PANTHER" id="PTHR13929:SF0">
    <property type="entry name" value="UBIA PRENYLTRANSFERASE DOMAIN-CONTAINING PROTEIN 1"/>
    <property type="match status" value="1"/>
</dbReference>
<dbReference type="Proteomes" id="UP000272400">
    <property type="component" value="Unassembled WGS sequence"/>
</dbReference>
<feature type="transmembrane region" description="Helical" evidence="8">
    <location>
        <begin position="12"/>
        <end position="29"/>
    </location>
</feature>
<dbReference type="OrthoDB" id="9767568at2"/>
<evidence type="ECO:0000256" key="2">
    <source>
        <dbReference type="ARBA" id="ARBA00022428"/>
    </source>
</evidence>
<dbReference type="NCBIfam" id="TIGR00751">
    <property type="entry name" value="menA"/>
    <property type="match status" value="1"/>
</dbReference>
<keyword evidence="5 8" id="KW-0812">Transmembrane</keyword>
<feature type="transmembrane region" description="Helical" evidence="8">
    <location>
        <begin position="110"/>
        <end position="129"/>
    </location>
</feature>
<comment type="similarity">
    <text evidence="8">Belongs to the MenA family. Type 1 subfamily.</text>
</comment>
<keyword evidence="2 8" id="KW-0474">Menaquinone biosynthesis</keyword>
<dbReference type="Gene3D" id="1.10.357.140">
    <property type="entry name" value="UbiA prenyltransferase"/>
    <property type="match status" value="1"/>
</dbReference>
<comment type="function">
    <text evidence="8">Conversion of 1,4-dihydroxy-2-naphthoate (DHNA) to demethylmenaquinone (DMK).</text>
</comment>
<dbReference type="PANTHER" id="PTHR13929">
    <property type="entry name" value="1,4-DIHYDROXY-2-NAPHTHOATE OCTAPRENYLTRANSFERASE"/>
    <property type="match status" value="1"/>
</dbReference>
<gene>
    <name evidence="8" type="primary">menA</name>
    <name evidence="10" type="ORF">EDD29_1080</name>
</gene>
<dbReference type="CDD" id="cd13962">
    <property type="entry name" value="PT_UbiA_UBIAD1"/>
    <property type="match status" value="1"/>
</dbReference>
<dbReference type="InterPro" id="IPR026046">
    <property type="entry name" value="UBIAD1"/>
</dbReference>
<accession>A0A3N1CR06</accession>
<keyword evidence="4 8" id="KW-0808">Transferase</keyword>
<comment type="catalytic activity">
    <reaction evidence="8">
        <text>an all-trans-polyprenyl diphosphate + 1,4-dihydroxy-2-naphthoate + H(+) = a 2-demethylmenaquinol + CO2 + diphosphate</text>
        <dbReference type="Rhea" id="RHEA:26478"/>
        <dbReference type="Rhea" id="RHEA-COMP:9563"/>
        <dbReference type="Rhea" id="RHEA-COMP:9564"/>
        <dbReference type="ChEBI" id="CHEBI:11173"/>
        <dbReference type="ChEBI" id="CHEBI:15378"/>
        <dbReference type="ChEBI" id="CHEBI:16526"/>
        <dbReference type="ChEBI" id="CHEBI:33019"/>
        <dbReference type="ChEBI" id="CHEBI:55437"/>
        <dbReference type="ChEBI" id="CHEBI:58914"/>
        <dbReference type="EC" id="2.5.1.74"/>
    </reaction>
</comment>
<dbReference type="GO" id="GO:0046428">
    <property type="term" value="F:1,4-dihydroxy-2-naphthoate polyprenyltransferase activity"/>
    <property type="evidence" value="ECO:0007669"/>
    <property type="project" value="UniProtKB-UniRule"/>
</dbReference>